<dbReference type="RefSeq" id="WP_236889419.1">
    <property type="nucleotide sequence ID" value="NZ_AP024488.1"/>
</dbReference>
<dbReference type="Pfam" id="PF25063">
    <property type="entry name" value="ARM_TT21_C"/>
    <property type="match status" value="1"/>
</dbReference>
<dbReference type="InterPro" id="IPR001789">
    <property type="entry name" value="Sig_transdc_resp-reg_receiver"/>
</dbReference>
<keyword evidence="2" id="KW-0802">TPR repeat</keyword>
<evidence type="ECO:0000313" key="4">
    <source>
        <dbReference type="EMBL" id="BCS98012.1"/>
    </source>
</evidence>
<dbReference type="PROSITE" id="PS50293">
    <property type="entry name" value="TPR_REGION"/>
    <property type="match status" value="2"/>
</dbReference>
<dbReference type="InterPro" id="IPR056834">
    <property type="entry name" value="ARM_TT21_C"/>
</dbReference>
<dbReference type="SMART" id="SM00028">
    <property type="entry name" value="TPR"/>
    <property type="match status" value="4"/>
</dbReference>
<dbReference type="SUPFAM" id="SSF48452">
    <property type="entry name" value="TPR-like"/>
    <property type="match status" value="1"/>
</dbReference>
<dbReference type="Gene3D" id="3.40.50.2300">
    <property type="match status" value="1"/>
</dbReference>
<sequence>MRTESILLVDDNEFALNELANVLKYIGFKNLSIAKNINNALGLAASKSFQCIIAAWDMEKKSGLDLLKKLRNNDRFLNLPFFLTDSAYTKQKVMKAGLAGVTGLIVTPYEKQNLVSKMESISKIIEKPLCEDEFKSIEKGMEQLDKGNYKEAIVTLDKVVKSNKNAEYYYNIGYISILSEKYSEAIPAFQKATQLDSLFAKAFEGLGRAYNALGLTAKAKQNMQKAADIYMERGMVEDAESILNDILEINAESVNIFNSLGVIYRKKGNFEAALKQYKKALKIHPDEVYILYNIGRLYIDLKKPENAVKFFEHALTIKPDFQEARKTLEAIELGLL</sequence>
<dbReference type="InterPro" id="IPR011006">
    <property type="entry name" value="CheY-like_superfamily"/>
</dbReference>
<dbReference type="PANTHER" id="PTHR12558:SF13">
    <property type="entry name" value="CELL DIVISION CYCLE PROTEIN 27 HOMOLOG"/>
    <property type="match status" value="1"/>
</dbReference>
<feature type="repeat" description="TPR" evidence="2">
    <location>
        <begin position="254"/>
        <end position="287"/>
    </location>
</feature>
<dbReference type="EMBL" id="AP024488">
    <property type="protein sequence ID" value="BCS98012.1"/>
    <property type="molecule type" value="Genomic_DNA"/>
</dbReference>
<dbReference type="Pfam" id="PF13181">
    <property type="entry name" value="TPR_8"/>
    <property type="match status" value="1"/>
</dbReference>
<name>A0ABN6F8L0_9BACT</name>
<feature type="repeat" description="TPR" evidence="2">
    <location>
        <begin position="288"/>
        <end position="321"/>
    </location>
</feature>
<gene>
    <name evidence="4" type="ORF">DSLASN_36440</name>
</gene>
<dbReference type="PROSITE" id="PS50005">
    <property type="entry name" value="TPR"/>
    <property type="match status" value="3"/>
</dbReference>
<dbReference type="Pfam" id="PF00072">
    <property type="entry name" value="Response_reg"/>
    <property type="match status" value="1"/>
</dbReference>
<dbReference type="SMART" id="SM00448">
    <property type="entry name" value="REC"/>
    <property type="match status" value="1"/>
</dbReference>
<dbReference type="InterPro" id="IPR011990">
    <property type="entry name" value="TPR-like_helical_dom_sf"/>
</dbReference>
<reference evidence="4 5" key="1">
    <citation type="submission" date="2021-02" db="EMBL/GenBank/DDBJ databases">
        <title>Complete genome of Desulfoluna sp. strain ASN36.</title>
        <authorList>
            <person name="Takahashi A."/>
            <person name="Kojima H."/>
            <person name="Fukui M."/>
        </authorList>
    </citation>
    <scope>NUCLEOTIDE SEQUENCE [LARGE SCALE GENOMIC DNA]</scope>
    <source>
        <strain evidence="4 5">ASN36</strain>
    </source>
</reference>
<comment type="caution">
    <text evidence="1">Lacks conserved residue(s) required for the propagation of feature annotation.</text>
</comment>
<dbReference type="PROSITE" id="PS50110">
    <property type="entry name" value="RESPONSE_REGULATORY"/>
    <property type="match status" value="1"/>
</dbReference>
<feature type="domain" description="Response regulatory" evidence="3">
    <location>
        <begin position="5"/>
        <end position="122"/>
    </location>
</feature>
<accession>A0ABN6F8L0</accession>
<keyword evidence="5" id="KW-1185">Reference proteome</keyword>
<dbReference type="SUPFAM" id="SSF52172">
    <property type="entry name" value="CheY-like"/>
    <property type="match status" value="1"/>
</dbReference>
<evidence type="ECO:0000313" key="5">
    <source>
        <dbReference type="Proteomes" id="UP001320148"/>
    </source>
</evidence>
<dbReference type="PANTHER" id="PTHR12558">
    <property type="entry name" value="CELL DIVISION CYCLE 16,23,27"/>
    <property type="match status" value="1"/>
</dbReference>
<feature type="repeat" description="TPR" evidence="2">
    <location>
        <begin position="166"/>
        <end position="199"/>
    </location>
</feature>
<evidence type="ECO:0000256" key="1">
    <source>
        <dbReference type="PROSITE-ProRule" id="PRU00169"/>
    </source>
</evidence>
<protein>
    <recommendedName>
        <fullName evidence="3">Response regulatory domain-containing protein</fullName>
    </recommendedName>
</protein>
<proteinExistence type="predicted"/>
<evidence type="ECO:0000256" key="2">
    <source>
        <dbReference type="PROSITE-ProRule" id="PRU00339"/>
    </source>
</evidence>
<organism evidence="4 5">
    <name type="scientific">Desulfoluna limicola</name>
    <dbReference type="NCBI Taxonomy" id="2810562"/>
    <lineage>
        <taxon>Bacteria</taxon>
        <taxon>Pseudomonadati</taxon>
        <taxon>Thermodesulfobacteriota</taxon>
        <taxon>Desulfobacteria</taxon>
        <taxon>Desulfobacterales</taxon>
        <taxon>Desulfolunaceae</taxon>
        <taxon>Desulfoluna</taxon>
    </lineage>
</organism>
<evidence type="ECO:0000259" key="3">
    <source>
        <dbReference type="PROSITE" id="PS50110"/>
    </source>
</evidence>
<dbReference type="Proteomes" id="UP001320148">
    <property type="component" value="Chromosome"/>
</dbReference>
<dbReference type="InterPro" id="IPR019734">
    <property type="entry name" value="TPR_rpt"/>
</dbReference>
<dbReference type="Gene3D" id="1.25.40.10">
    <property type="entry name" value="Tetratricopeptide repeat domain"/>
    <property type="match status" value="2"/>
</dbReference>